<dbReference type="Proteomes" id="UP001168821">
    <property type="component" value="Unassembled WGS sequence"/>
</dbReference>
<proteinExistence type="predicted"/>
<protein>
    <submittedName>
        <fullName evidence="2">Uncharacterized protein</fullName>
    </submittedName>
</protein>
<evidence type="ECO:0000256" key="1">
    <source>
        <dbReference type="SAM" id="MobiDB-lite"/>
    </source>
</evidence>
<gene>
    <name evidence="2" type="ORF">Zmor_023029</name>
</gene>
<dbReference type="AlphaFoldDB" id="A0AA38HXI5"/>
<reference evidence="2" key="1">
    <citation type="journal article" date="2023" name="G3 (Bethesda)">
        <title>Whole genome assemblies of Zophobas morio and Tenebrio molitor.</title>
        <authorList>
            <person name="Kaur S."/>
            <person name="Stinson S.A."/>
            <person name="diCenzo G.C."/>
        </authorList>
    </citation>
    <scope>NUCLEOTIDE SEQUENCE</scope>
    <source>
        <strain evidence="2">QUZm001</strain>
    </source>
</reference>
<comment type="caution">
    <text evidence="2">The sequence shown here is derived from an EMBL/GenBank/DDBJ whole genome shotgun (WGS) entry which is preliminary data.</text>
</comment>
<accession>A0AA38HXI5</accession>
<evidence type="ECO:0000313" key="3">
    <source>
        <dbReference type="Proteomes" id="UP001168821"/>
    </source>
</evidence>
<sequence length="87" mass="9536">MMVARINTFHREGSQRKTSPPQRPASHFSVLSRNGTRVAVLRPINHLAYLGTWAAAPSVIISTGYVRSGVETPLLLTPITQLNQLAD</sequence>
<feature type="region of interest" description="Disordered" evidence="1">
    <location>
        <begin position="1"/>
        <end position="28"/>
    </location>
</feature>
<evidence type="ECO:0000313" key="2">
    <source>
        <dbReference type="EMBL" id="KAJ3645363.1"/>
    </source>
</evidence>
<name>A0AA38HXI5_9CUCU</name>
<keyword evidence="3" id="KW-1185">Reference proteome</keyword>
<organism evidence="2 3">
    <name type="scientific">Zophobas morio</name>
    <dbReference type="NCBI Taxonomy" id="2755281"/>
    <lineage>
        <taxon>Eukaryota</taxon>
        <taxon>Metazoa</taxon>
        <taxon>Ecdysozoa</taxon>
        <taxon>Arthropoda</taxon>
        <taxon>Hexapoda</taxon>
        <taxon>Insecta</taxon>
        <taxon>Pterygota</taxon>
        <taxon>Neoptera</taxon>
        <taxon>Endopterygota</taxon>
        <taxon>Coleoptera</taxon>
        <taxon>Polyphaga</taxon>
        <taxon>Cucujiformia</taxon>
        <taxon>Tenebrionidae</taxon>
        <taxon>Zophobas</taxon>
    </lineage>
</organism>
<dbReference type="EMBL" id="JALNTZ010000007">
    <property type="protein sequence ID" value="KAJ3645363.1"/>
    <property type="molecule type" value="Genomic_DNA"/>
</dbReference>